<feature type="region of interest" description="Disordered" evidence="1">
    <location>
        <begin position="274"/>
        <end position="302"/>
    </location>
</feature>
<feature type="transmembrane region" description="Helical" evidence="2">
    <location>
        <begin position="390"/>
        <end position="411"/>
    </location>
</feature>
<feature type="transmembrane region" description="Helical" evidence="2">
    <location>
        <begin position="478"/>
        <end position="497"/>
    </location>
</feature>
<feature type="transmembrane region" description="Helical" evidence="2">
    <location>
        <begin position="417"/>
        <end position="433"/>
    </location>
</feature>
<feature type="compositionally biased region" description="Basic and acidic residues" evidence="1">
    <location>
        <begin position="179"/>
        <end position="192"/>
    </location>
</feature>
<evidence type="ECO:0000256" key="1">
    <source>
        <dbReference type="SAM" id="MobiDB-lite"/>
    </source>
</evidence>
<comment type="caution">
    <text evidence="3">The sequence shown here is derived from an EMBL/GenBank/DDBJ whole genome shotgun (WGS) entry which is preliminary data.</text>
</comment>
<keyword evidence="2 3" id="KW-0812">Transmembrane</keyword>
<dbReference type="EMBL" id="AEYI02001933">
    <property type="protein sequence ID" value="KFG31644.1"/>
    <property type="molecule type" value="Genomic_DNA"/>
</dbReference>
<evidence type="ECO:0000313" key="4">
    <source>
        <dbReference type="Proteomes" id="UP000028828"/>
    </source>
</evidence>
<dbReference type="VEuPathDB" id="ToxoDB:TGP89_216460"/>
<accession>A0A086JHM6</accession>
<feature type="region of interest" description="Disordered" evidence="1">
    <location>
        <begin position="232"/>
        <end position="258"/>
    </location>
</feature>
<feature type="compositionally biased region" description="Polar residues" evidence="1">
    <location>
        <begin position="240"/>
        <end position="249"/>
    </location>
</feature>
<keyword evidence="2" id="KW-0472">Membrane</keyword>
<feature type="transmembrane region" description="Helical" evidence="2">
    <location>
        <begin position="440"/>
        <end position="458"/>
    </location>
</feature>
<evidence type="ECO:0000256" key="2">
    <source>
        <dbReference type="SAM" id="Phobius"/>
    </source>
</evidence>
<feature type="region of interest" description="Disordered" evidence="1">
    <location>
        <begin position="178"/>
        <end position="199"/>
    </location>
</feature>
<dbReference type="AlphaFoldDB" id="A0A086JHM6"/>
<reference evidence="3 4" key="1">
    <citation type="submission" date="2014-03" db="EMBL/GenBank/DDBJ databases">
        <authorList>
            <person name="Sibley D."/>
            <person name="Venepally P."/>
            <person name="Karamycheva S."/>
            <person name="Hadjithomas M."/>
            <person name="Khan A."/>
            <person name="Brunk B."/>
            <person name="Roos D."/>
            <person name="Caler E."/>
            <person name="Lorenzi H."/>
        </authorList>
    </citation>
    <scope>NUCLEOTIDE SEQUENCE [LARGE SCALE GENOMIC DNA]</scope>
    <source>
        <strain evidence="4">p89</strain>
    </source>
</reference>
<name>A0A086JHM6_TOXGO</name>
<sequence>MSYQRKTIPFIMRILCGSGQILFLPSEGNVLDAVTKWNKFKSHILIYHLSAESGFPRSLARSSVVAVMDGKGEEEYSAREKESIFLHPADRPETNVPGLLAPTSGSNVVQKDTGDGQGNLVYLSEGSLSAERIVSDRSAVPDPFPDAQIPSSESRGDAIFSAGKDDVDRKDAAIFPGADEIHETSSENDKKSSGVFLGGDEIRDNSSGIHPRPGFLSCTISSDSLVYSTSSCVRQEDSRQPTTEQQTGISARGSEADSRCSSAIEANRCVSGSTSHVSQSLFPAPRHESGRSSGSFPSQHHLMQDLSNNSEQPVASSGILEAAPADPESQQLSPLLRPSFATPADRGAEDRLAHASTWIPVSDLTGEKTKNEAEWLRLQDIDRRIWRVRLVREVLAGLIGMQAVFALTSFVFDNAPAGVVALFLTLCSIFAHADRRPASYLLTSLIALALASTVLAALCTRVYGFEQYYVDVTLHRVSLGQIVVLLLVSISTAVLTHQTITLQKVQRKNAEISTHAGDQMVLPGVLSDVLLQRGSSNARYILRSAESTAAAAKAERVVGVSIPPPLQEEDDEAETNTDCSFDRRESVSVQREGVSRLGNALPPA</sequence>
<feature type="region of interest" description="Disordered" evidence="1">
    <location>
        <begin position="562"/>
        <end position="604"/>
    </location>
</feature>
<organism evidence="3 4">
    <name type="scientific">Toxoplasma gondii p89</name>
    <dbReference type="NCBI Taxonomy" id="943119"/>
    <lineage>
        <taxon>Eukaryota</taxon>
        <taxon>Sar</taxon>
        <taxon>Alveolata</taxon>
        <taxon>Apicomplexa</taxon>
        <taxon>Conoidasida</taxon>
        <taxon>Coccidia</taxon>
        <taxon>Eucoccidiorida</taxon>
        <taxon>Eimeriorina</taxon>
        <taxon>Sarcocystidae</taxon>
        <taxon>Toxoplasma</taxon>
    </lineage>
</organism>
<dbReference type="OrthoDB" id="330758at2759"/>
<feature type="region of interest" description="Disordered" evidence="1">
    <location>
        <begin position="138"/>
        <end position="163"/>
    </location>
</feature>
<evidence type="ECO:0000313" key="3">
    <source>
        <dbReference type="EMBL" id="KFG31644.1"/>
    </source>
</evidence>
<proteinExistence type="predicted"/>
<gene>
    <name evidence="3" type="ORF">TGP89_216460</name>
</gene>
<keyword evidence="2" id="KW-1133">Transmembrane helix</keyword>
<dbReference type="Proteomes" id="UP000028828">
    <property type="component" value="Unassembled WGS sequence"/>
</dbReference>
<protein>
    <submittedName>
        <fullName evidence="3">Putative transmembrane protein</fullName>
    </submittedName>
</protein>